<dbReference type="Pfam" id="PF13416">
    <property type="entry name" value="SBP_bac_8"/>
    <property type="match status" value="1"/>
</dbReference>
<evidence type="ECO:0000256" key="2">
    <source>
        <dbReference type="ARBA" id="ARBA00022729"/>
    </source>
</evidence>
<accession>R7RUT2</accession>
<evidence type="ECO:0000256" key="6">
    <source>
        <dbReference type="SAM" id="SignalP"/>
    </source>
</evidence>
<evidence type="ECO:0000313" key="7">
    <source>
        <dbReference type="EMBL" id="CDF59316.1"/>
    </source>
</evidence>
<dbReference type="InterPro" id="IPR006059">
    <property type="entry name" value="SBP"/>
</dbReference>
<name>R7RUT2_9CLOT</name>
<keyword evidence="5" id="KW-0449">Lipoprotein</keyword>
<dbReference type="SUPFAM" id="SSF53850">
    <property type="entry name" value="Periplasmic binding protein-like II"/>
    <property type="match status" value="1"/>
</dbReference>
<dbReference type="EMBL" id="CAVN010000099">
    <property type="protein sequence ID" value="CDF59316.1"/>
    <property type="molecule type" value="Genomic_DNA"/>
</dbReference>
<dbReference type="InterPro" id="IPR050490">
    <property type="entry name" value="Bact_solute-bd_prot1"/>
</dbReference>
<keyword evidence="2 6" id="KW-0732">Signal</keyword>
<organism evidence="7 8">
    <name type="scientific">Thermobrachium celere DSM 8682</name>
    <dbReference type="NCBI Taxonomy" id="941824"/>
    <lineage>
        <taxon>Bacteria</taxon>
        <taxon>Bacillati</taxon>
        <taxon>Bacillota</taxon>
        <taxon>Clostridia</taxon>
        <taxon>Eubacteriales</taxon>
        <taxon>Clostridiaceae</taxon>
        <taxon>Thermobrachium</taxon>
    </lineage>
</organism>
<feature type="signal peptide" evidence="6">
    <location>
        <begin position="1"/>
        <end position="21"/>
    </location>
</feature>
<dbReference type="eggNOG" id="COG1653">
    <property type="taxonomic scope" value="Bacteria"/>
</dbReference>
<dbReference type="Proteomes" id="UP000014923">
    <property type="component" value="Unassembled WGS sequence"/>
</dbReference>
<keyword evidence="1" id="KW-1003">Cell membrane</keyword>
<dbReference type="HOGENOM" id="CLU_031285_9_2_9"/>
<dbReference type="RefSeq" id="WP_018663116.1">
    <property type="nucleotide sequence ID" value="NZ_HF952018.1"/>
</dbReference>
<reference evidence="7" key="1">
    <citation type="submission" date="2013-03" db="EMBL/GenBank/DDBJ databases">
        <title>Draft genome sequence of the hydrogen-ethanol-producing anaerobic alkalithermophilic Caloramator celere.</title>
        <authorList>
            <person name="Ciranna A."/>
            <person name="Larjo A."/>
            <person name="Kivisto A."/>
            <person name="Santala V."/>
            <person name="Roos C."/>
            <person name="Karp M."/>
        </authorList>
    </citation>
    <scope>NUCLEOTIDE SEQUENCE [LARGE SCALE GENOMIC DNA]</scope>
    <source>
        <strain evidence="7">DSM 8682</strain>
    </source>
</reference>
<dbReference type="Gene3D" id="3.40.190.10">
    <property type="entry name" value="Periplasmic binding protein-like II"/>
    <property type="match status" value="1"/>
</dbReference>
<evidence type="ECO:0000256" key="5">
    <source>
        <dbReference type="ARBA" id="ARBA00023288"/>
    </source>
</evidence>
<sequence>MKLKKFFAVGLALVLTAGLFAGCGKKESTTNEPKTLRVTMGLGEEEWKVMREDIFPEFEKANNCKIEAIQVESGDVVKKLEAMKQAGKTEIDLIAQDNMALAPLVEKGLVEDLSEFRSKIPAEIIPSLIKVGEFDGKLYFLPFRPNVEINFYNEDKFNKYGLKPPKTWEELLNVAKVLKEKEGIGKVGIKAVFDGNTTVQLFEFIRQAGGDPLVLNDEGSIKAYTFLKELWPYLSPDSLKADWNTTNRFVAEESMYLAANWPFGVNVIVKDGGKKEIKAYEGFAGPVKASKVLGGDVLGIPVGSPNKDLALKFIEYLMSKPVQEKLASKLAWPSARSDAYGQVEEWQKPYFNAINEAMKVAEPRPNLVYWADVDKALNDALKEIVLEGKDVKATLDKYHKVIEDAKQKAGK</sequence>
<keyword evidence="8" id="KW-1185">Reference proteome</keyword>
<dbReference type="PANTHER" id="PTHR43649:SF33">
    <property type="entry name" value="POLYGALACTURONAN_RHAMNOGALACTURONAN-BINDING PROTEIN YTCQ"/>
    <property type="match status" value="1"/>
</dbReference>
<evidence type="ECO:0000313" key="8">
    <source>
        <dbReference type="Proteomes" id="UP000014923"/>
    </source>
</evidence>
<dbReference type="OrthoDB" id="9766758at2"/>
<keyword evidence="4" id="KW-0564">Palmitate</keyword>
<evidence type="ECO:0000256" key="3">
    <source>
        <dbReference type="ARBA" id="ARBA00023136"/>
    </source>
</evidence>
<feature type="chain" id="PRO_5039702596" evidence="6">
    <location>
        <begin position="22"/>
        <end position="411"/>
    </location>
</feature>
<comment type="caution">
    <text evidence="7">The sequence shown here is derived from an EMBL/GenBank/DDBJ whole genome shotgun (WGS) entry which is preliminary data.</text>
</comment>
<proteinExistence type="predicted"/>
<evidence type="ECO:0000256" key="4">
    <source>
        <dbReference type="ARBA" id="ARBA00023139"/>
    </source>
</evidence>
<dbReference type="PROSITE" id="PS51257">
    <property type="entry name" value="PROKAR_LIPOPROTEIN"/>
    <property type="match status" value="1"/>
</dbReference>
<keyword evidence="3" id="KW-0472">Membrane</keyword>
<gene>
    <name evidence="7" type="ORF">TCEL_00782</name>
</gene>
<evidence type="ECO:0000256" key="1">
    <source>
        <dbReference type="ARBA" id="ARBA00022475"/>
    </source>
</evidence>
<dbReference type="PANTHER" id="PTHR43649">
    <property type="entry name" value="ARABINOSE-BINDING PROTEIN-RELATED"/>
    <property type="match status" value="1"/>
</dbReference>
<dbReference type="AlphaFoldDB" id="R7RUT2"/>
<protein>
    <submittedName>
        <fullName evidence="7">N-Acetyl-D-glucosamine ABC transport system, sugar-binding protein</fullName>
    </submittedName>
</protein>